<evidence type="ECO:0000256" key="1">
    <source>
        <dbReference type="SAM" id="Phobius"/>
    </source>
</evidence>
<keyword evidence="1" id="KW-0812">Transmembrane</keyword>
<keyword evidence="1" id="KW-1133">Transmembrane helix</keyword>
<dbReference type="Proteomes" id="UP001163739">
    <property type="component" value="Chromosome"/>
</dbReference>
<proteinExistence type="predicted"/>
<organism evidence="2 3">
    <name type="scientific">Alkalimarinus alittae</name>
    <dbReference type="NCBI Taxonomy" id="2961619"/>
    <lineage>
        <taxon>Bacteria</taxon>
        <taxon>Pseudomonadati</taxon>
        <taxon>Pseudomonadota</taxon>
        <taxon>Gammaproteobacteria</taxon>
        <taxon>Alteromonadales</taxon>
        <taxon>Alteromonadaceae</taxon>
        <taxon>Alkalimarinus</taxon>
    </lineage>
</organism>
<dbReference type="EMBL" id="CP100390">
    <property type="protein sequence ID" value="UZE95013.1"/>
    <property type="molecule type" value="Genomic_DNA"/>
</dbReference>
<keyword evidence="1" id="KW-0472">Membrane</keyword>
<accession>A0ABY6MYU3</accession>
<name>A0ABY6MYU3_9ALTE</name>
<evidence type="ECO:0000313" key="2">
    <source>
        <dbReference type="EMBL" id="UZE95013.1"/>
    </source>
</evidence>
<feature type="transmembrane region" description="Helical" evidence="1">
    <location>
        <begin position="211"/>
        <end position="234"/>
    </location>
</feature>
<evidence type="ECO:0000313" key="3">
    <source>
        <dbReference type="Proteomes" id="UP001163739"/>
    </source>
</evidence>
<reference evidence="2" key="1">
    <citation type="submission" date="2022-06" db="EMBL/GenBank/DDBJ databases">
        <title>Alkalimarinus sp. nov., isolated from gut of a Alitta virens.</title>
        <authorList>
            <person name="Yang A.I."/>
            <person name="Shin N.-R."/>
        </authorList>
    </citation>
    <scope>NUCLEOTIDE SEQUENCE</scope>
    <source>
        <strain evidence="2">A2M4</strain>
    </source>
</reference>
<feature type="transmembrane region" description="Helical" evidence="1">
    <location>
        <begin position="173"/>
        <end position="191"/>
    </location>
</feature>
<gene>
    <name evidence="2" type="ORF">NKI27_13165</name>
</gene>
<sequence>MKDTVDHKIALEAIITRHFSEARERVDKVCAAQFFSATAVVQRHWENRKDIPQDIAAVPRAGWGLAKKLAGKGHASTRVPSGKEQALLTIVTQDLLQLDSLSSKLNDYLEFQVEDAGLTTQTLSSLLDKRNAPLVETWLKHRIETHSVAQEGVRESLVFIATGLVGRAISDKAVFGSSMGLGSMAATSIYLSQQGWWSGLMVQIFGVPGWVSVAGMMGGVVATLAVMPVLSPLVETGVNRFRAQRMLTRIVDSVERDMMKESPEVAGIAGRLATFIGLLPDLLHIAAKLRN</sequence>
<protein>
    <submittedName>
        <fullName evidence="2">Uncharacterized protein</fullName>
    </submittedName>
</protein>
<keyword evidence="3" id="KW-1185">Reference proteome</keyword>
<dbReference type="RefSeq" id="WP_265046505.1">
    <property type="nucleotide sequence ID" value="NZ_CP100390.1"/>
</dbReference>